<evidence type="ECO:0000313" key="2">
    <source>
        <dbReference type="Proteomes" id="UP000559809"/>
    </source>
</evidence>
<keyword evidence="2" id="KW-1185">Reference proteome</keyword>
<reference evidence="1 2" key="1">
    <citation type="submission" date="2020-07" db="EMBL/GenBank/DDBJ databases">
        <title>Taxonomic revisions and descriptions of new bacterial species based on genomic comparisons in the high-G+C-content subgroup of the family Alcaligenaceae.</title>
        <authorList>
            <person name="Szabo A."/>
            <person name="Felfoldi T."/>
        </authorList>
    </citation>
    <scope>NUCLEOTIDE SEQUENCE [LARGE SCALE GENOMIC DNA]</scope>
    <source>
        <strain evidence="1 2">LMG 24012</strain>
    </source>
</reference>
<name>A0A853FTD8_9BURK</name>
<protein>
    <submittedName>
        <fullName evidence="1">Uncharacterized protein</fullName>
    </submittedName>
</protein>
<sequence length="78" mass="8294">MQQQTEHLPVNLCVPASQTALFQVRGSLIPDRTGSRQPFASLTPPARLPDRACALRLPAGDTKDLAVAGAAIFPDLIT</sequence>
<dbReference type="RefSeq" id="WP_180154501.1">
    <property type="nucleotide sequence ID" value="NZ_JACCEM010000004.1"/>
</dbReference>
<dbReference type="Proteomes" id="UP000559809">
    <property type="component" value="Unassembled WGS sequence"/>
</dbReference>
<organism evidence="1 2">
    <name type="scientific">Parapusillimonas granuli</name>
    <dbReference type="NCBI Taxonomy" id="380911"/>
    <lineage>
        <taxon>Bacteria</taxon>
        <taxon>Pseudomonadati</taxon>
        <taxon>Pseudomonadota</taxon>
        <taxon>Betaproteobacteria</taxon>
        <taxon>Burkholderiales</taxon>
        <taxon>Alcaligenaceae</taxon>
        <taxon>Parapusillimonas</taxon>
    </lineage>
</organism>
<proteinExistence type="predicted"/>
<dbReference type="AlphaFoldDB" id="A0A853FTD8"/>
<accession>A0A853FTD8</accession>
<dbReference type="EMBL" id="JACCEM010000004">
    <property type="protein sequence ID" value="NYT49184.1"/>
    <property type="molecule type" value="Genomic_DNA"/>
</dbReference>
<gene>
    <name evidence="1" type="ORF">H0A72_07650</name>
</gene>
<comment type="caution">
    <text evidence="1">The sequence shown here is derived from an EMBL/GenBank/DDBJ whole genome shotgun (WGS) entry which is preliminary data.</text>
</comment>
<evidence type="ECO:0000313" key="1">
    <source>
        <dbReference type="EMBL" id="NYT49184.1"/>
    </source>
</evidence>